<evidence type="ECO:0000313" key="2">
    <source>
        <dbReference type="Proteomes" id="UP000007305"/>
    </source>
</evidence>
<sequence length="113" mass="13405">MPNVTSNDYRLEQSTWNISTIFRICPKEMKHCLNGCSTTYMLYSTSGACSFIHNFLLMIEVHFINLGLNILKQNALKGHMDQIKYYREQSIFFVMSLAKKRCFFERKQCKWKT</sequence>
<protein>
    <submittedName>
        <fullName evidence="1">Uncharacterized protein</fullName>
    </submittedName>
</protein>
<keyword evidence="2" id="KW-1185">Reference proteome</keyword>
<dbReference type="Proteomes" id="UP000007305">
    <property type="component" value="Chromosome 7"/>
</dbReference>
<reference evidence="1" key="2">
    <citation type="submission" date="2019-07" db="EMBL/GenBank/DDBJ databases">
        <authorList>
            <person name="Seetharam A."/>
            <person name="Woodhouse M."/>
            <person name="Cannon E."/>
        </authorList>
    </citation>
    <scope>NUCLEOTIDE SEQUENCE [LARGE SCALE GENOMIC DNA]</scope>
    <source>
        <strain evidence="1">cv. B73</strain>
    </source>
</reference>
<dbReference type="InParanoid" id="A0A804QA60"/>
<reference evidence="1" key="3">
    <citation type="submission" date="2021-05" db="UniProtKB">
        <authorList>
            <consortium name="EnsemblPlants"/>
        </authorList>
    </citation>
    <scope>IDENTIFICATION</scope>
    <source>
        <strain evidence="1">cv. B73</strain>
    </source>
</reference>
<organism evidence="1 2">
    <name type="scientific">Zea mays</name>
    <name type="common">Maize</name>
    <dbReference type="NCBI Taxonomy" id="4577"/>
    <lineage>
        <taxon>Eukaryota</taxon>
        <taxon>Viridiplantae</taxon>
        <taxon>Streptophyta</taxon>
        <taxon>Embryophyta</taxon>
        <taxon>Tracheophyta</taxon>
        <taxon>Spermatophyta</taxon>
        <taxon>Magnoliopsida</taxon>
        <taxon>Liliopsida</taxon>
        <taxon>Poales</taxon>
        <taxon>Poaceae</taxon>
        <taxon>PACMAD clade</taxon>
        <taxon>Panicoideae</taxon>
        <taxon>Andropogonodae</taxon>
        <taxon>Andropogoneae</taxon>
        <taxon>Tripsacinae</taxon>
        <taxon>Zea</taxon>
    </lineage>
</organism>
<dbReference type="Gramene" id="Zm00001eb309840_T001">
    <property type="protein sequence ID" value="Zm00001eb309840_P001"/>
    <property type="gene ID" value="Zm00001eb309840"/>
</dbReference>
<evidence type="ECO:0000313" key="1">
    <source>
        <dbReference type="EnsemblPlants" id="Zm00001eb309840_P001"/>
    </source>
</evidence>
<accession>A0A804QA60</accession>
<name>A0A804QA60_MAIZE</name>
<dbReference type="AlphaFoldDB" id="A0A804QA60"/>
<proteinExistence type="predicted"/>
<dbReference type="EnsemblPlants" id="Zm00001eb309840_T001">
    <property type="protein sequence ID" value="Zm00001eb309840_P001"/>
    <property type="gene ID" value="Zm00001eb309840"/>
</dbReference>
<reference evidence="2" key="1">
    <citation type="submission" date="2015-12" db="EMBL/GenBank/DDBJ databases">
        <title>Update maize B73 reference genome by single molecule sequencing technologies.</title>
        <authorList>
            <consortium name="Maize Genome Sequencing Project"/>
            <person name="Ware D."/>
        </authorList>
    </citation>
    <scope>NUCLEOTIDE SEQUENCE [LARGE SCALE GENOMIC DNA]</scope>
    <source>
        <strain evidence="2">cv. B73</strain>
    </source>
</reference>